<keyword evidence="7" id="KW-1185">Reference proteome</keyword>
<dbReference type="Pfam" id="PF03184">
    <property type="entry name" value="DDE_1"/>
    <property type="match status" value="1"/>
</dbReference>
<dbReference type="GO" id="GO:0003677">
    <property type="term" value="F:DNA binding"/>
    <property type="evidence" value="ECO:0007669"/>
    <property type="project" value="UniProtKB-KW"/>
</dbReference>
<evidence type="ECO:0000313" key="6">
    <source>
        <dbReference type="EMBL" id="EMT69262.1"/>
    </source>
</evidence>
<evidence type="ECO:0008006" key="8">
    <source>
        <dbReference type="Google" id="ProtNLM"/>
    </source>
</evidence>
<dbReference type="InterPro" id="IPR006600">
    <property type="entry name" value="HTH_CenpB_DNA-bd_dom"/>
</dbReference>
<dbReference type="PANTHER" id="PTHR19303">
    <property type="entry name" value="TRANSPOSON"/>
    <property type="match status" value="1"/>
</dbReference>
<dbReference type="SUPFAM" id="SSF57756">
    <property type="entry name" value="Retrovirus zinc finger-like domains"/>
    <property type="match status" value="1"/>
</dbReference>
<dbReference type="PROSITE" id="PS51253">
    <property type="entry name" value="HTH_CENPB"/>
    <property type="match status" value="1"/>
</dbReference>
<keyword evidence="2" id="KW-0862">Zinc</keyword>
<evidence type="ECO:0000256" key="1">
    <source>
        <dbReference type="ARBA" id="ARBA00023125"/>
    </source>
</evidence>
<feature type="region of interest" description="Disordered" evidence="3">
    <location>
        <begin position="507"/>
        <end position="533"/>
    </location>
</feature>
<dbReference type="Proteomes" id="UP000016929">
    <property type="component" value="Unassembled WGS sequence"/>
</dbReference>
<evidence type="ECO:0000256" key="3">
    <source>
        <dbReference type="SAM" id="MobiDB-lite"/>
    </source>
</evidence>
<sequence length="547" mass="62781">MLQSSNEADIILALQAYEADPKLSLRRAAKLYDVHFQTLHFRSQGRQAREDYIPSSRKLSDLEEQVIVQYILDLDSRGFPPRHRDVEEMANRLLADRDASPVGKRWAINFIKRQPQLKTRFQRRYDYRRAQCEDPTTIRNWFRLVENIIAKYGIYADDIWNFDETGFMMGKIEPGIVITSSERRGNPKSVQPGNREWATVIQAINAEGQAIDPFIVVTGEFHLQNWYEESNLPATWVIATTENGWTDNETGLDWLKHFDRATTDRSVGAYRLLILDGHESHQSADFQIYCEEHNIITLCMPPHSSHLLQPLDVGCFGPLKKAYGREIDQLIKRRITHIQKTDFFLAFYAAFQVTITEKNIKGGFRGAGLAPFNPEHVISKLDIQLRTPTPPQEVTELTTPWTSRTPKTILETQSHSKYLQGRIRNHKSSSPESIIEAVKYFEKGQSILLHKIALLEAENRDLRQANEMLSRRRRAKRTRLQRRGNMTIGEAQEIINQADVDMQIVGESSRSGGRGRSERPGGRRCSKCNKAGHNARTCQEGIQAIEN</sequence>
<reference evidence="7" key="1">
    <citation type="submission" date="2012-09" db="EMBL/GenBank/DDBJ databases">
        <title>Genome sequencing and comparative transcriptomics of race 1 and race 4 of banana pathogen: Fusarium oxysporum f. sp. cubense.</title>
        <authorList>
            <person name="Fang X."/>
            <person name="Huang J."/>
        </authorList>
    </citation>
    <scope>NUCLEOTIDE SEQUENCE [LARGE SCALE GENOMIC DNA]</scope>
    <source>
        <strain evidence="7">race 4</strain>
    </source>
</reference>
<dbReference type="EMBL" id="KB726403">
    <property type="protein sequence ID" value="EMT69262.1"/>
    <property type="molecule type" value="Genomic_DNA"/>
</dbReference>
<dbReference type="InterPro" id="IPR004875">
    <property type="entry name" value="DDE_SF_endonuclease_dom"/>
</dbReference>
<dbReference type="GO" id="GO:0008270">
    <property type="term" value="F:zinc ion binding"/>
    <property type="evidence" value="ECO:0007669"/>
    <property type="project" value="UniProtKB-KW"/>
</dbReference>
<reference evidence="7" key="2">
    <citation type="journal article" date="2014" name="PLoS ONE">
        <title>Genome and Transcriptome Analysis of the Fungal Pathogen Fusarium oxysporum f. sp. cubense Causing Banana Vascular Wilt Disease.</title>
        <authorList>
            <person name="Guo L."/>
            <person name="Han L."/>
            <person name="Yang L."/>
            <person name="Zeng H."/>
            <person name="Fan D."/>
            <person name="Zhu Y."/>
            <person name="Feng Y."/>
            <person name="Wang G."/>
            <person name="Peng C."/>
            <person name="Jiang X."/>
            <person name="Zhou D."/>
            <person name="Ni P."/>
            <person name="Liang C."/>
            <person name="Liu L."/>
            <person name="Wang J."/>
            <person name="Mao C."/>
            <person name="Fang X."/>
            <person name="Peng M."/>
            <person name="Huang J."/>
        </authorList>
    </citation>
    <scope>NUCLEOTIDE SEQUENCE [LARGE SCALE GENOMIC DNA]</scope>
    <source>
        <strain evidence="7">race 4</strain>
    </source>
</reference>
<dbReference type="SMART" id="SM00674">
    <property type="entry name" value="CENPB"/>
    <property type="match status" value="1"/>
</dbReference>
<dbReference type="InterPro" id="IPR036397">
    <property type="entry name" value="RNaseH_sf"/>
</dbReference>
<dbReference type="OrthoDB" id="5014592at2759"/>
<evidence type="ECO:0000259" key="4">
    <source>
        <dbReference type="PROSITE" id="PS50158"/>
    </source>
</evidence>
<dbReference type="GO" id="GO:0005634">
    <property type="term" value="C:nucleus"/>
    <property type="evidence" value="ECO:0007669"/>
    <property type="project" value="TreeGrafter"/>
</dbReference>
<dbReference type="InterPro" id="IPR036875">
    <property type="entry name" value="Znf_CCHC_sf"/>
</dbReference>
<keyword evidence="2" id="KW-0479">Metal-binding</keyword>
<dbReference type="PANTHER" id="PTHR19303:SF62">
    <property type="entry name" value="HTH CENPB-TYPE DOMAIN-CONTAINING PROTEIN-RELATED"/>
    <property type="match status" value="1"/>
</dbReference>
<proteinExistence type="predicted"/>
<keyword evidence="1" id="KW-0238">DNA-binding</keyword>
<feature type="domain" description="CCHC-type" evidence="4">
    <location>
        <begin position="523"/>
        <end position="540"/>
    </location>
</feature>
<protein>
    <recommendedName>
        <fullName evidence="8">Transposase</fullName>
    </recommendedName>
</protein>
<organism evidence="6 7">
    <name type="scientific">Fusarium oxysporum f. sp. cubense (strain race 4)</name>
    <name type="common">Panama disease fungus</name>
    <dbReference type="NCBI Taxonomy" id="2502994"/>
    <lineage>
        <taxon>Eukaryota</taxon>
        <taxon>Fungi</taxon>
        <taxon>Dikarya</taxon>
        <taxon>Ascomycota</taxon>
        <taxon>Pezizomycotina</taxon>
        <taxon>Sordariomycetes</taxon>
        <taxon>Hypocreomycetidae</taxon>
        <taxon>Hypocreales</taxon>
        <taxon>Nectriaceae</taxon>
        <taxon>Fusarium</taxon>
        <taxon>Fusarium oxysporum species complex</taxon>
    </lineage>
</organism>
<dbReference type="Gene3D" id="3.30.420.10">
    <property type="entry name" value="Ribonuclease H-like superfamily/Ribonuclease H"/>
    <property type="match status" value="1"/>
</dbReference>
<keyword evidence="2" id="KW-0863">Zinc-finger</keyword>
<accession>N1RYD9</accession>
<dbReference type="InterPro" id="IPR001878">
    <property type="entry name" value="Znf_CCHC"/>
</dbReference>
<gene>
    <name evidence="6" type="ORF">FOC4_g10000574</name>
</gene>
<dbReference type="HOGENOM" id="CLU_013929_4_1_1"/>
<evidence type="ECO:0000259" key="5">
    <source>
        <dbReference type="PROSITE" id="PS51253"/>
    </source>
</evidence>
<evidence type="ECO:0000313" key="7">
    <source>
        <dbReference type="Proteomes" id="UP000016929"/>
    </source>
</evidence>
<dbReference type="Pfam" id="PF03221">
    <property type="entry name" value="HTH_Tnp_Tc5"/>
    <property type="match status" value="1"/>
</dbReference>
<name>N1RYD9_FUSC4</name>
<feature type="domain" description="HTH CENPB-type" evidence="5">
    <location>
        <begin position="51"/>
        <end position="120"/>
    </location>
</feature>
<evidence type="ECO:0000256" key="2">
    <source>
        <dbReference type="PROSITE-ProRule" id="PRU00047"/>
    </source>
</evidence>
<dbReference type="PROSITE" id="PS50158">
    <property type="entry name" value="ZF_CCHC"/>
    <property type="match status" value="1"/>
</dbReference>
<dbReference type="InterPro" id="IPR050863">
    <property type="entry name" value="CenT-Element_Derived"/>
</dbReference>
<dbReference type="AlphaFoldDB" id="N1RYD9"/>